<evidence type="ECO:0000256" key="4">
    <source>
        <dbReference type="ARBA" id="ARBA00022547"/>
    </source>
</evidence>
<comment type="function">
    <text evidence="12 13">F(1)F(0) ATP synthase produces ATP from ADP in the presence of a proton or sodium gradient. F-type ATPases consist of two structural domains, F(1) containing the extramembraneous catalytic core and F(0) containing the membrane proton channel, linked together by a central stalk and a peripheral stalk. During catalysis, ATP synthesis in the catalytic domain of F(1) is coupled via a rotary mechanism of the central stalk subunits to proton translocation.</text>
</comment>
<comment type="similarity">
    <text evidence="2 13">Belongs to the ATPase C chain family.</text>
</comment>
<dbReference type="OrthoDB" id="9810379at2"/>
<feature type="transmembrane region" description="Helical" evidence="13">
    <location>
        <begin position="21"/>
        <end position="48"/>
    </location>
</feature>
<comment type="function">
    <text evidence="13">Key component of the F(0) channel; it plays a direct role in translocation across the membrane. A homomeric c-ring of between 10-14 subunits forms the central stalk rotor element with the F(1) delta and epsilon subunits.</text>
</comment>
<keyword evidence="11 13" id="KW-0066">ATP synthesis</keyword>
<feature type="transmembrane region" description="Helical" evidence="13">
    <location>
        <begin position="105"/>
        <end position="130"/>
    </location>
</feature>
<sequence>MENTNFIVLFLNWLLSFDKKALILAASAIGAGFAMIAGIGPGIGQGYAAGKGAEATSINPKAAKHSTMIMLLGAGIAETSGILALVIALILLFGNPLVVQEGDGLVIAVSAIAAGISMIAGIGPGVGQGYAAGKGAEAASMNPDGSRPSTLVMLLGSAVAQTSGIFALVISLILMYANPLVSGHGAAIVLAASTLGAGIAMIAGIGPGIGQGYAAGKGTEATGKRPKLQSGIIKTMILGQAVAQTTGIYALVIALVLMFANPLIKLL</sequence>
<evidence type="ECO:0000256" key="7">
    <source>
        <dbReference type="ARBA" id="ARBA00022989"/>
    </source>
</evidence>
<feature type="domain" description="V-ATPase proteolipid subunit C-like" evidence="14">
    <location>
        <begin position="195"/>
        <end position="257"/>
    </location>
</feature>
<feature type="transmembrane region" description="Helical" evidence="13">
    <location>
        <begin position="188"/>
        <end position="216"/>
    </location>
</feature>
<keyword evidence="10 13" id="KW-0472">Membrane</keyword>
<keyword evidence="7 13" id="KW-1133">Transmembrane helix</keyword>
<evidence type="ECO:0000256" key="6">
    <source>
        <dbReference type="ARBA" id="ARBA00022781"/>
    </source>
</evidence>
<evidence type="ECO:0000256" key="10">
    <source>
        <dbReference type="ARBA" id="ARBA00023136"/>
    </source>
</evidence>
<reference evidence="15 16" key="1">
    <citation type="submission" date="2019-07" db="EMBL/GenBank/DDBJ databases">
        <title>Complete genome of Crassaminicella thermophila SY095.</title>
        <authorList>
            <person name="Li X."/>
        </authorList>
    </citation>
    <scope>NUCLEOTIDE SEQUENCE [LARGE SCALE GENOMIC DNA]</scope>
    <source>
        <strain evidence="15 16">SY095</strain>
    </source>
</reference>
<dbReference type="PANTHER" id="PTHR10031">
    <property type="entry name" value="ATP SYNTHASE LIPID-BINDING PROTEIN, MITOCHONDRIAL"/>
    <property type="match status" value="1"/>
</dbReference>
<protein>
    <recommendedName>
        <fullName evidence="13">ATP synthase subunit c</fullName>
    </recommendedName>
    <alternativeName>
        <fullName evidence="13">ATP synthase F(0) sector subunit c</fullName>
    </alternativeName>
    <alternativeName>
        <fullName evidence="13">F-type ATPase subunit c</fullName>
        <shortName evidence="13">F-ATPase subunit c</shortName>
    </alternativeName>
    <alternativeName>
        <fullName evidence="13">Lipid-binding protein</fullName>
    </alternativeName>
</protein>
<dbReference type="InterPro" id="IPR038662">
    <property type="entry name" value="ATP_synth_F0_csu_sf"/>
</dbReference>
<dbReference type="EMBL" id="CP042243">
    <property type="protein sequence ID" value="QEK13222.1"/>
    <property type="molecule type" value="Genomic_DNA"/>
</dbReference>
<dbReference type="GO" id="GO:0008289">
    <property type="term" value="F:lipid binding"/>
    <property type="evidence" value="ECO:0007669"/>
    <property type="project" value="UniProtKB-KW"/>
</dbReference>
<keyword evidence="16" id="KW-1185">Reference proteome</keyword>
<dbReference type="PRINTS" id="PR00124">
    <property type="entry name" value="ATPASEC"/>
</dbReference>
<keyword evidence="4 13" id="KW-0138">CF(0)</keyword>
<evidence type="ECO:0000256" key="11">
    <source>
        <dbReference type="ARBA" id="ARBA00023310"/>
    </source>
</evidence>
<evidence type="ECO:0000256" key="2">
    <source>
        <dbReference type="ARBA" id="ARBA00006704"/>
    </source>
</evidence>
<dbReference type="Gene3D" id="1.20.20.10">
    <property type="entry name" value="F1F0 ATP synthase subunit C"/>
    <property type="match status" value="1"/>
</dbReference>
<dbReference type="CDD" id="cd18184">
    <property type="entry name" value="ATP-synt_Fo_c_NaATPase"/>
    <property type="match status" value="2"/>
</dbReference>
<evidence type="ECO:0000256" key="9">
    <source>
        <dbReference type="ARBA" id="ARBA00023121"/>
    </source>
</evidence>
<dbReference type="Proteomes" id="UP000324646">
    <property type="component" value="Chromosome"/>
</dbReference>
<accession>A0A5C0SGW9</accession>
<organism evidence="15 16">
    <name type="scientific">Crassaminicella thermophila</name>
    <dbReference type="NCBI Taxonomy" id="2599308"/>
    <lineage>
        <taxon>Bacteria</taxon>
        <taxon>Bacillati</taxon>
        <taxon>Bacillota</taxon>
        <taxon>Clostridia</taxon>
        <taxon>Eubacteriales</taxon>
        <taxon>Clostridiaceae</taxon>
        <taxon>Crassaminicella</taxon>
    </lineage>
</organism>
<feature type="domain" description="V-ATPase proteolipid subunit C-like" evidence="14">
    <location>
        <begin position="112"/>
        <end position="174"/>
    </location>
</feature>
<evidence type="ECO:0000256" key="3">
    <source>
        <dbReference type="ARBA" id="ARBA00022448"/>
    </source>
</evidence>
<keyword evidence="9 13" id="KW-0446">Lipid-binding</keyword>
<dbReference type="InterPro" id="IPR005953">
    <property type="entry name" value="ATP_synth_csu_bac/chlpt"/>
</dbReference>
<dbReference type="PANTHER" id="PTHR10031:SF0">
    <property type="entry name" value="ATPASE PROTEIN 9"/>
    <property type="match status" value="1"/>
</dbReference>
<dbReference type="NCBIfam" id="TIGR01260">
    <property type="entry name" value="ATP_synt_c"/>
    <property type="match status" value="1"/>
</dbReference>
<dbReference type="HAMAP" id="MF_01396">
    <property type="entry name" value="ATP_synth_c_bact"/>
    <property type="match status" value="2"/>
</dbReference>
<dbReference type="RefSeq" id="WP_148810394.1">
    <property type="nucleotide sequence ID" value="NZ_CP042243.1"/>
</dbReference>
<evidence type="ECO:0000256" key="12">
    <source>
        <dbReference type="ARBA" id="ARBA00025198"/>
    </source>
</evidence>
<evidence type="ECO:0000256" key="13">
    <source>
        <dbReference type="HAMAP-Rule" id="MF_01396"/>
    </source>
</evidence>
<dbReference type="GO" id="GO:0045259">
    <property type="term" value="C:proton-transporting ATP synthase complex"/>
    <property type="evidence" value="ECO:0007669"/>
    <property type="project" value="UniProtKB-KW"/>
</dbReference>
<keyword evidence="5 13" id="KW-0812">Transmembrane</keyword>
<comment type="subcellular location">
    <subcellularLocation>
        <location evidence="13">Cell membrane</location>
        <topology evidence="13">Multi-pass membrane protein</topology>
    </subcellularLocation>
    <subcellularLocation>
        <location evidence="1">Membrane</location>
        <topology evidence="1">Multi-pass membrane protein</topology>
    </subcellularLocation>
</comment>
<evidence type="ECO:0000256" key="1">
    <source>
        <dbReference type="ARBA" id="ARBA00004141"/>
    </source>
</evidence>
<keyword evidence="13" id="KW-1003">Cell membrane</keyword>
<evidence type="ECO:0000256" key="8">
    <source>
        <dbReference type="ARBA" id="ARBA00023065"/>
    </source>
</evidence>
<feature type="transmembrane region" description="Helical" evidence="13">
    <location>
        <begin position="69"/>
        <end position="93"/>
    </location>
</feature>
<dbReference type="InterPro" id="IPR002379">
    <property type="entry name" value="ATPase_proteolipid_c-like_dom"/>
</dbReference>
<keyword evidence="8 13" id="KW-0406">Ion transport</keyword>
<feature type="site" description="Reversibly protonated during proton transport" evidence="13">
    <location>
        <position position="78"/>
    </location>
</feature>
<proteinExistence type="inferred from homology"/>
<evidence type="ECO:0000313" key="15">
    <source>
        <dbReference type="EMBL" id="QEK13222.1"/>
    </source>
</evidence>
<dbReference type="AlphaFoldDB" id="A0A5C0SGW9"/>
<keyword evidence="6 13" id="KW-0375">Hydrogen ion transport</keyword>
<dbReference type="Gene3D" id="1.20.120.610">
    <property type="entry name" value="lithium bound rotor ring of v- atpase"/>
    <property type="match status" value="1"/>
</dbReference>
<feature type="transmembrane region" description="Helical" evidence="13">
    <location>
        <begin position="151"/>
        <end position="176"/>
    </location>
</feature>
<feature type="domain" description="V-ATPase proteolipid subunit C-like" evidence="14">
    <location>
        <begin position="29"/>
        <end position="91"/>
    </location>
</feature>
<dbReference type="GO" id="GO:0033177">
    <property type="term" value="C:proton-transporting two-sector ATPase complex, proton-transporting domain"/>
    <property type="evidence" value="ECO:0007669"/>
    <property type="project" value="InterPro"/>
</dbReference>
<keyword evidence="3 13" id="KW-0813">Transport</keyword>
<dbReference type="Pfam" id="PF00137">
    <property type="entry name" value="ATP-synt_C"/>
    <property type="match status" value="3"/>
</dbReference>
<dbReference type="SUPFAM" id="SSF81333">
    <property type="entry name" value="F1F0 ATP synthase subunit C"/>
    <property type="match status" value="3"/>
</dbReference>
<gene>
    <name evidence="13 15" type="primary">atpE</name>
    <name evidence="15" type="ORF">FQB35_13600</name>
</gene>
<evidence type="ECO:0000313" key="16">
    <source>
        <dbReference type="Proteomes" id="UP000324646"/>
    </source>
</evidence>
<comment type="caution">
    <text evidence="13">Lacks conserved residue(s) required for the propagation of feature annotation.</text>
</comment>
<dbReference type="InterPro" id="IPR035921">
    <property type="entry name" value="F/V-ATP_Csub_sf"/>
</dbReference>
<dbReference type="GO" id="GO:0046933">
    <property type="term" value="F:proton-transporting ATP synthase activity, rotational mechanism"/>
    <property type="evidence" value="ECO:0007669"/>
    <property type="project" value="UniProtKB-UniRule"/>
</dbReference>
<dbReference type="GO" id="GO:0005886">
    <property type="term" value="C:plasma membrane"/>
    <property type="evidence" value="ECO:0007669"/>
    <property type="project" value="UniProtKB-SubCell"/>
</dbReference>
<evidence type="ECO:0000259" key="14">
    <source>
        <dbReference type="Pfam" id="PF00137"/>
    </source>
</evidence>
<name>A0A5C0SGW9_CRATE</name>
<dbReference type="KEGG" id="crs:FQB35_13600"/>
<dbReference type="InterPro" id="IPR000454">
    <property type="entry name" value="ATP_synth_F0_csu"/>
</dbReference>
<evidence type="ECO:0000256" key="5">
    <source>
        <dbReference type="ARBA" id="ARBA00022692"/>
    </source>
</evidence>
<feature type="transmembrane region" description="Helical" evidence="13">
    <location>
        <begin position="237"/>
        <end position="260"/>
    </location>
</feature>